<dbReference type="InterPro" id="IPR025049">
    <property type="entry name" value="Mfa-like_1"/>
</dbReference>
<evidence type="ECO:0000313" key="3">
    <source>
        <dbReference type="Proteomes" id="UP000714420"/>
    </source>
</evidence>
<dbReference type="Proteomes" id="UP000714420">
    <property type="component" value="Unassembled WGS sequence"/>
</dbReference>
<dbReference type="RefSeq" id="WP_172275837.1">
    <property type="nucleotide sequence ID" value="NZ_CASGMU010000008.1"/>
</dbReference>
<comment type="caution">
    <text evidence="2">The sequence shown here is derived from an EMBL/GenBank/DDBJ whole genome shotgun (WGS) entry which is preliminary data.</text>
</comment>
<feature type="signal peptide" evidence="1">
    <location>
        <begin position="1"/>
        <end position="21"/>
    </location>
</feature>
<reference evidence="2 3" key="1">
    <citation type="submission" date="2020-05" db="EMBL/GenBank/DDBJ databases">
        <title>Distinct polysaccharide utilization as determinants for interspecies competition between intestinal Prevotella spp.</title>
        <authorList>
            <person name="Galvez E.J.C."/>
            <person name="Iljazovic A."/>
            <person name="Strowig T."/>
        </authorList>
    </citation>
    <scope>NUCLEOTIDE SEQUENCE [LARGE SCALE GENOMIC DNA]</scope>
    <source>
        <strain evidence="2 3">PMUR</strain>
    </source>
</reference>
<dbReference type="Gene3D" id="2.60.40.2630">
    <property type="match status" value="1"/>
</dbReference>
<dbReference type="EMBL" id="JABKKF010000008">
    <property type="protein sequence ID" value="NPD92505.1"/>
    <property type="molecule type" value="Genomic_DNA"/>
</dbReference>
<name>A0ABX2AP26_9BACT</name>
<dbReference type="PROSITE" id="PS51257">
    <property type="entry name" value="PROKAR_LIPOPROTEIN"/>
    <property type="match status" value="1"/>
</dbReference>
<dbReference type="Pfam" id="PF13149">
    <property type="entry name" value="Mfa_like_1"/>
    <property type="match status" value="1"/>
</dbReference>
<organism evidence="2 3">
    <name type="scientific">Xylanibacter muris</name>
    <dbReference type="NCBI Taxonomy" id="2736290"/>
    <lineage>
        <taxon>Bacteria</taxon>
        <taxon>Pseudomonadati</taxon>
        <taxon>Bacteroidota</taxon>
        <taxon>Bacteroidia</taxon>
        <taxon>Bacteroidales</taxon>
        <taxon>Prevotellaceae</taxon>
        <taxon>Xylanibacter</taxon>
    </lineage>
</organism>
<sequence length="378" mass="41211">MKKYICYLGLGLLAMAASCSNEDMPETGGSDIVISNSDVPIRLSSSPVGGTRASVESDGGLFEADGLGIFCLAKNTIGRNAVEPEIDWSTGGYAVWLNNTEANARKNKSKTATMIDWADGVSRWYPTGNWYSYRFYGYYPRTENIRYTESSVVAVIPIDGTQDLIWGRTDNLDDSEGNLAYSAAYFRSASHKNETPSIAFTHKFMRLTFSMVPGVDADGTINEALNMGIESIKINNVPDVAYLTVADREDITNDGTVSYEWDKVTYFCLCDSGDVALRDDHFVRPTETTIGQGILLPVPVDGVAPYTVEVTLKDKSGNVFHSDHPMTIRFANADGKFEAGKSYNIKLTINGAKTVGIDATLTGWVTDNSTLNGSGIIY</sequence>
<keyword evidence="3" id="KW-1185">Reference proteome</keyword>
<accession>A0ABX2AP26</accession>
<evidence type="ECO:0000313" key="2">
    <source>
        <dbReference type="EMBL" id="NPD92505.1"/>
    </source>
</evidence>
<proteinExistence type="predicted"/>
<dbReference type="CDD" id="cd13121">
    <property type="entry name" value="BF2867_like_C"/>
    <property type="match status" value="1"/>
</dbReference>
<keyword evidence="1" id="KW-0732">Signal</keyword>
<protein>
    <submittedName>
        <fullName evidence="2">Fimbrillin family protein</fullName>
    </submittedName>
</protein>
<evidence type="ECO:0000256" key="1">
    <source>
        <dbReference type="SAM" id="SignalP"/>
    </source>
</evidence>
<gene>
    <name evidence="2" type="ORF">HPS56_09155</name>
</gene>
<feature type="chain" id="PRO_5047544413" evidence="1">
    <location>
        <begin position="22"/>
        <end position="378"/>
    </location>
</feature>
<dbReference type="CDD" id="cd13120">
    <property type="entry name" value="BF2867_like_N"/>
    <property type="match status" value="1"/>
</dbReference>